<dbReference type="EMBL" id="SRLO01000491">
    <property type="protein sequence ID" value="TNN54208.1"/>
    <property type="molecule type" value="Genomic_DNA"/>
</dbReference>
<dbReference type="SUPFAM" id="SSF53300">
    <property type="entry name" value="vWA-like"/>
    <property type="match status" value="1"/>
</dbReference>
<evidence type="ECO:0000313" key="6">
    <source>
        <dbReference type="Proteomes" id="UP000314294"/>
    </source>
</evidence>
<feature type="compositionally biased region" description="Polar residues" evidence="3">
    <location>
        <begin position="183"/>
        <end position="199"/>
    </location>
</feature>
<proteinExistence type="inferred from homology"/>
<dbReference type="Proteomes" id="UP000314294">
    <property type="component" value="Unassembled WGS sequence"/>
</dbReference>
<comment type="caution">
    <text evidence="5">The sequence shown here is derived from an EMBL/GenBank/DDBJ whole genome shotgun (WGS) entry which is preliminary data.</text>
</comment>
<dbReference type="GO" id="GO:0000149">
    <property type="term" value="F:SNARE binding"/>
    <property type="evidence" value="ECO:0007669"/>
    <property type="project" value="TreeGrafter"/>
</dbReference>
<evidence type="ECO:0000256" key="2">
    <source>
        <dbReference type="ARBA" id="ARBA00008334"/>
    </source>
</evidence>
<feature type="region of interest" description="Disordered" evidence="3">
    <location>
        <begin position="159"/>
        <end position="203"/>
    </location>
</feature>
<organism evidence="5 6">
    <name type="scientific">Liparis tanakae</name>
    <name type="common">Tanaka's snailfish</name>
    <dbReference type="NCBI Taxonomy" id="230148"/>
    <lineage>
        <taxon>Eukaryota</taxon>
        <taxon>Metazoa</taxon>
        <taxon>Chordata</taxon>
        <taxon>Craniata</taxon>
        <taxon>Vertebrata</taxon>
        <taxon>Euteleostomi</taxon>
        <taxon>Actinopterygii</taxon>
        <taxon>Neopterygii</taxon>
        <taxon>Teleostei</taxon>
        <taxon>Neoteleostei</taxon>
        <taxon>Acanthomorphata</taxon>
        <taxon>Eupercaria</taxon>
        <taxon>Perciformes</taxon>
        <taxon>Cottioidei</taxon>
        <taxon>Cottales</taxon>
        <taxon>Liparidae</taxon>
        <taxon>Liparis</taxon>
    </lineage>
</organism>
<dbReference type="InterPro" id="IPR036174">
    <property type="entry name" value="Znf_Sec23_Sec24_sf"/>
</dbReference>
<dbReference type="GO" id="GO:0008270">
    <property type="term" value="F:zinc ion binding"/>
    <property type="evidence" value="ECO:0007669"/>
    <property type="project" value="InterPro"/>
</dbReference>
<comment type="similarity">
    <text evidence="2">Belongs to the SEC23/SEC24 family. SEC24 subfamily.</text>
</comment>
<dbReference type="PANTHER" id="PTHR13803">
    <property type="entry name" value="SEC24-RELATED PROTEIN"/>
    <property type="match status" value="1"/>
</dbReference>
<dbReference type="SUPFAM" id="SSF81995">
    <property type="entry name" value="beta-sandwich domain of Sec23/24"/>
    <property type="match status" value="1"/>
</dbReference>
<evidence type="ECO:0000259" key="4">
    <source>
        <dbReference type="PROSITE" id="PS51379"/>
    </source>
</evidence>
<dbReference type="PROSITE" id="PS51379">
    <property type="entry name" value="4FE4S_FER_2"/>
    <property type="match status" value="1"/>
</dbReference>
<name>A0A4Z2GKS8_9TELE</name>
<dbReference type="GO" id="GO:0006886">
    <property type="term" value="P:intracellular protein transport"/>
    <property type="evidence" value="ECO:0007669"/>
    <property type="project" value="InterPro"/>
</dbReference>
<dbReference type="Gene3D" id="2.30.30.380">
    <property type="entry name" value="Zn-finger domain of Sec23/24"/>
    <property type="match status" value="1"/>
</dbReference>
<protein>
    <submittedName>
        <fullName evidence="5">Protein transport protein Sec24C</fullName>
    </submittedName>
</protein>
<evidence type="ECO:0000313" key="5">
    <source>
        <dbReference type="EMBL" id="TNN54208.1"/>
    </source>
</evidence>
<dbReference type="InterPro" id="IPR006895">
    <property type="entry name" value="Znf_Sec23_Sec24"/>
</dbReference>
<sequence length="475" mass="50787">MDVPVANQSHTPSHPWAGQNGWSPASPLGPPCDPLAGFQQLSLNSPSDQRPRLDHQGGDLATCPPSGDTRFTLHPIDADRRARGPAEPPRSLPLAAEGLQPMPFYSPHSPHPGTAPLFQPPYTHQGPPDGPRHPYQTYLPISSPSLGAPESLGGFTHRLAPPTSLVSQRTNTGGTINEFVPNATPQDGNATPQSPSSESRYGLDPQLLPSVVEVIAEDAAEWGGRVFVSEPFSHLPPLATTSCPVEDRGSASPLAIRSASYCVPCDGPTALLSRLPLGALLTPLARTQVGEGALPVCNEPECVMGCGGCGASMCPAMGWQDCGQRFHCPFCGRLSEVPWQHYQPTRGVEGVRVDKDKRPELSRGSYEILHSQRAEPAALLLAVDVSASALRGGHLEFATRQILSLLASLTREGGDALSDVRVGLMTYDGRIHLYDLSPALSRPHMLVIAETEELQLPLREGLLVPLRECIDSLDR</sequence>
<dbReference type="OrthoDB" id="49016at2759"/>
<dbReference type="Pfam" id="PF04810">
    <property type="entry name" value="zf-Sec23_Sec24"/>
    <property type="match status" value="1"/>
</dbReference>
<dbReference type="PANTHER" id="PTHR13803:SF29">
    <property type="entry name" value="PROTEIN TRANSPORT PROTEIN SEC24C"/>
    <property type="match status" value="1"/>
</dbReference>
<gene>
    <name evidence="5" type="primary">SEC24C_1</name>
    <name evidence="5" type="ORF">EYF80_035570</name>
</gene>
<accession>A0A4Z2GKS8</accession>
<reference evidence="5 6" key="1">
    <citation type="submission" date="2019-03" db="EMBL/GenBank/DDBJ databases">
        <title>First draft genome of Liparis tanakae, snailfish: a comprehensive survey of snailfish specific genes.</title>
        <authorList>
            <person name="Kim W."/>
            <person name="Song I."/>
            <person name="Jeong J.-H."/>
            <person name="Kim D."/>
            <person name="Kim S."/>
            <person name="Ryu S."/>
            <person name="Song J.Y."/>
            <person name="Lee S.K."/>
        </authorList>
    </citation>
    <scope>NUCLEOTIDE SEQUENCE [LARGE SCALE GENOMIC DNA]</scope>
    <source>
        <tissue evidence="5">Muscle</tissue>
    </source>
</reference>
<evidence type="ECO:0000256" key="3">
    <source>
        <dbReference type="SAM" id="MobiDB-lite"/>
    </source>
</evidence>
<dbReference type="Gene3D" id="2.60.40.1670">
    <property type="entry name" value="beta-sandwich domain of Sec23/24"/>
    <property type="match status" value="1"/>
</dbReference>
<dbReference type="AlphaFoldDB" id="A0A4Z2GKS8"/>
<feature type="compositionally biased region" description="Polar residues" evidence="3">
    <location>
        <begin position="1"/>
        <end position="12"/>
    </location>
</feature>
<dbReference type="InterPro" id="IPR017896">
    <property type="entry name" value="4Fe4S_Fe-S-bd"/>
</dbReference>
<dbReference type="GO" id="GO:0090110">
    <property type="term" value="P:COPII-coated vesicle cargo loading"/>
    <property type="evidence" value="ECO:0007669"/>
    <property type="project" value="TreeGrafter"/>
</dbReference>
<dbReference type="SUPFAM" id="SSF82919">
    <property type="entry name" value="Zn-finger domain of Sec23/24"/>
    <property type="match status" value="1"/>
</dbReference>
<feature type="domain" description="4Fe-4S ferredoxin-type" evidence="4">
    <location>
        <begin position="293"/>
        <end position="325"/>
    </location>
</feature>
<feature type="compositionally biased region" description="Polar residues" evidence="3">
    <location>
        <begin position="39"/>
        <end position="48"/>
    </location>
</feature>
<dbReference type="Pfam" id="PF04811">
    <property type="entry name" value="Sec23_trunk"/>
    <property type="match status" value="1"/>
</dbReference>
<evidence type="ECO:0000256" key="1">
    <source>
        <dbReference type="ARBA" id="ARBA00004514"/>
    </source>
</evidence>
<dbReference type="InterPro" id="IPR006896">
    <property type="entry name" value="Sec23/24_trunk_dom"/>
</dbReference>
<feature type="compositionally biased region" description="Polar residues" evidence="3">
    <location>
        <begin position="164"/>
        <end position="175"/>
    </location>
</feature>
<dbReference type="Gene3D" id="3.40.50.410">
    <property type="entry name" value="von Willebrand factor, type A domain"/>
    <property type="match status" value="1"/>
</dbReference>
<dbReference type="GO" id="GO:0070971">
    <property type="term" value="C:endoplasmic reticulum exit site"/>
    <property type="evidence" value="ECO:0007669"/>
    <property type="project" value="TreeGrafter"/>
</dbReference>
<comment type="subcellular location">
    <subcellularLocation>
        <location evidence="1">Cytoplasm</location>
        <location evidence="1">Cytosol</location>
    </subcellularLocation>
</comment>
<dbReference type="GO" id="GO:0030127">
    <property type="term" value="C:COPII vesicle coat"/>
    <property type="evidence" value="ECO:0007669"/>
    <property type="project" value="InterPro"/>
</dbReference>
<feature type="region of interest" description="Disordered" evidence="3">
    <location>
        <begin position="1"/>
        <end position="133"/>
    </location>
</feature>
<dbReference type="InterPro" id="IPR036465">
    <property type="entry name" value="vWFA_dom_sf"/>
</dbReference>
<dbReference type="InterPro" id="IPR050550">
    <property type="entry name" value="SEC23_SEC24_subfamily"/>
</dbReference>
<dbReference type="GO" id="GO:0005829">
    <property type="term" value="C:cytosol"/>
    <property type="evidence" value="ECO:0007669"/>
    <property type="project" value="UniProtKB-SubCell"/>
</dbReference>
<keyword evidence="6" id="KW-1185">Reference proteome</keyword>